<protein>
    <submittedName>
        <fullName evidence="3">Uncharacterized LOC114663576</fullName>
    </submittedName>
</protein>
<dbReference type="AlphaFoldDB" id="A0A8C4SXS6"/>
<dbReference type="GeneID" id="114663576"/>
<feature type="domain" description="U1-type" evidence="2">
    <location>
        <begin position="8"/>
        <end position="42"/>
    </location>
</feature>
<dbReference type="Pfam" id="PF12874">
    <property type="entry name" value="zf-met"/>
    <property type="match status" value="1"/>
</dbReference>
<reference evidence="3" key="1">
    <citation type="submission" date="2021-06" db="EMBL/GenBank/DDBJ databases">
        <authorList>
            <consortium name="Wellcome Sanger Institute Data Sharing"/>
        </authorList>
    </citation>
    <scope>NUCLEOTIDE SEQUENCE [LARGE SCALE GENOMIC DNA]</scope>
</reference>
<dbReference type="GO" id="GO:0003725">
    <property type="term" value="F:double-stranded RNA binding"/>
    <property type="evidence" value="ECO:0007669"/>
    <property type="project" value="TreeGrafter"/>
</dbReference>
<name>A0A8C4SXS6_ERPCA</name>
<gene>
    <name evidence="3" type="primary">si:ch211-197h24.6</name>
</gene>
<dbReference type="RefSeq" id="XP_051791913.1">
    <property type="nucleotide sequence ID" value="XM_051935953.1"/>
</dbReference>
<accession>A0A8C4SXS6</accession>
<dbReference type="GO" id="GO:0071011">
    <property type="term" value="C:precatalytic spliceosome"/>
    <property type="evidence" value="ECO:0007669"/>
    <property type="project" value="TreeGrafter"/>
</dbReference>
<reference evidence="3" key="3">
    <citation type="submission" date="2025-09" db="UniProtKB">
        <authorList>
            <consortium name="Ensembl"/>
        </authorList>
    </citation>
    <scope>IDENTIFICATION</scope>
</reference>
<evidence type="ECO:0000313" key="4">
    <source>
        <dbReference type="Proteomes" id="UP000694620"/>
    </source>
</evidence>
<dbReference type="GO" id="GO:0003727">
    <property type="term" value="F:single-stranded RNA binding"/>
    <property type="evidence" value="ECO:0007669"/>
    <property type="project" value="TreeGrafter"/>
</dbReference>
<dbReference type="RefSeq" id="XP_028673229.1">
    <property type="nucleotide sequence ID" value="XM_028817396.2"/>
</dbReference>
<dbReference type="InterPro" id="IPR003604">
    <property type="entry name" value="Matrin/U1-like-C_Znf_C2H2"/>
</dbReference>
<feature type="compositionally biased region" description="Polar residues" evidence="1">
    <location>
        <begin position="364"/>
        <end position="375"/>
    </location>
</feature>
<dbReference type="Ensembl" id="ENSECRT00000022900.1">
    <property type="protein sequence ID" value="ENSECRP00000022426.1"/>
    <property type="gene ID" value="ENSECRG00000015160.1"/>
</dbReference>
<keyword evidence="4" id="KW-1185">Reference proteome</keyword>
<dbReference type="GO" id="GO:0008270">
    <property type="term" value="F:zinc ion binding"/>
    <property type="evidence" value="ECO:0007669"/>
    <property type="project" value="InterPro"/>
</dbReference>
<sequence>MSTSGAKSKEQFCKICKITCNTVSQLQFHVMGAKHRKKEEELGLTANKKIIRTGKKSKSLQQYFKNSSLGEPVVGLQYVVEYRSRNELIPDKYLCKLCDVRSGQVGMISHITGWKHCFNYLKKKHPEMLPLDNTNVKVKLHPLIKEKAQLVEKKDGKGKVQVVIEDTEAEKASTAAKSDRIDPHMSVRRSHMDMPLNMGEFEAPFQGRGFPKEVVYGQPFDTFSSGQSIDRFPGDRFSDLSSNRFHDDEHDRVGRLDFDARRLGVGSTLVGTSGPDCTQDMFSGPSEASFESSTLFECLENFRIQNERDAQIVLRVTQKLTDILMEYRLRTMSEPSANEYFSDHEEYPPSRRRRTDDGFRGSRYSDNLSPISDVQQRFRGRDTWD</sequence>
<dbReference type="PANTHER" id="PTHR45762:SF14">
    <property type="entry name" value="SI:CH211-197H24.6"/>
    <property type="match status" value="1"/>
</dbReference>
<evidence type="ECO:0000259" key="2">
    <source>
        <dbReference type="SMART" id="SM00451"/>
    </source>
</evidence>
<evidence type="ECO:0000256" key="1">
    <source>
        <dbReference type="SAM" id="MobiDB-lite"/>
    </source>
</evidence>
<dbReference type="GeneTree" id="ENSGT00740000115874"/>
<dbReference type="SUPFAM" id="SSF57667">
    <property type="entry name" value="beta-beta-alpha zinc fingers"/>
    <property type="match status" value="1"/>
</dbReference>
<reference evidence="3" key="2">
    <citation type="submission" date="2025-08" db="UniProtKB">
        <authorList>
            <consortium name="Ensembl"/>
        </authorList>
    </citation>
    <scope>IDENTIFICATION</scope>
</reference>
<dbReference type="PANTHER" id="PTHR45762">
    <property type="entry name" value="ZINC FINGER RNA-BINDING PROTEIN"/>
    <property type="match status" value="1"/>
</dbReference>
<evidence type="ECO:0000313" key="3">
    <source>
        <dbReference type="Ensembl" id="ENSECRP00000022426.1"/>
    </source>
</evidence>
<dbReference type="InterPro" id="IPR036236">
    <property type="entry name" value="Znf_C2H2_sf"/>
</dbReference>
<dbReference type="InterPro" id="IPR013087">
    <property type="entry name" value="Znf_C2H2_type"/>
</dbReference>
<feature type="region of interest" description="Disordered" evidence="1">
    <location>
        <begin position="338"/>
        <end position="385"/>
    </location>
</feature>
<feature type="compositionally biased region" description="Basic and acidic residues" evidence="1">
    <location>
        <begin position="341"/>
        <end position="360"/>
    </location>
</feature>
<dbReference type="RefSeq" id="XP_028673226.1">
    <property type="nucleotide sequence ID" value="XM_028817393.2"/>
</dbReference>
<dbReference type="Gene3D" id="3.30.160.60">
    <property type="entry name" value="Classic Zinc Finger"/>
    <property type="match status" value="1"/>
</dbReference>
<dbReference type="Proteomes" id="UP000694620">
    <property type="component" value="Chromosome 13"/>
</dbReference>
<organism evidence="3 4">
    <name type="scientific">Erpetoichthys calabaricus</name>
    <name type="common">Rope fish</name>
    <name type="synonym">Calamoichthys calabaricus</name>
    <dbReference type="NCBI Taxonomy" id="27687"/>
    <lineage>
        <taxon>Eukaryota</taxon>
        <taxon>Metazoa</taxon>
        <taxon>Chordata</taxon>
        <taxon>Craniata</taxon>
        <taxon>Vertebrata</taxon>
        <taxon>Euteleostomi</taxon>
        <taxon>Actinopterygii</taxon>
        <taxon>Polypteriformes</taxon>
        <taxon>Polypteridae</taxon>
        <taxon>Erpetoichthys</taxon>
    </lineage>
</organism>
<dbReference type="OrthoDB" id="5877502at2759"/>
<proteinExistence type="predicted"/>
<dbReference type="SMART" id="SM00451">
    <property type="entry name" value="ZnF_U1"/>
    <property type="match status" value="1"/>
</dbReference>